<gene>
    <name evidence="1" type="ORF">FF125_09550</name>
</gene>
<dbReference type="CDD" id="cd11537">
    <property type="entry name" value="NTP-PPase_RS21-C6_like"/>
    <property type="match status" value="1"/>
</dbReference>
<dbReference type="PANTHER" id="PTHR46523">
    <property type="entry name" value="DCTP PYROPHOSPHATASE 1"/>
    <property type="match status" value="1"/>
</dbReference>
<dbReference type="OrthoDB" id="9791898at2"/>
<dbReference type="PANTHER" id="PTHR46523:SF1">
    <property type="entry name" value="DCTP PYROPHOSPHATASE 1"/>
    <property type="match status" value="1"/>
</dbReference>
<dbReference type="InterPro" id="IPR025984">
    <property type="entry name" value="DCTPP"/>
</dbReference>
<dbReference type="Proteomes" id="UP000306229">
    <property type="component" value="Chromosome"/>
</dbReference>
<dbReference type="RefSeq" id="WP_138949557.1">
    <property type="nucleotide sequence ID" value="NZ_CP040749.1"/>
</dbReference>
<dbReference type="PIRSF" id="PIRSF029826">
    <property type="entry name" value="UCP029826_pph"/>
    <property type="match status" value="1"/>
</dbReference>
<evidence type="ECO:0000313" key="2">
    <source>
        <dbReference type="Proteomes" id="UP000306229"/>
    </source>
</evidence>
<name>A0A5B7TPI3_9FLAO</name>
<dbReference type="AlphaFoldDB" id="A0A5B7TPI3"/>
<dbReference type="Gene3D" id="1.10.287.1080">
    <property type="entry name" value="MazG-like"/>
    <property type="match status" value="1"/>
</dbReference>
<dbReference type="KEGG" id="fbe:FF125_09550"/>
<sequence>MSEIKEIITELIKFRDKRDWEQFHNPKDLAVALNIEAGELLENFLWKSHEEANKDKVKEELADVFAYAFLLAEKYNFDVKEIVLEKIKKNGEKYPIDKAKGTAKKYNEL</sequence>
<reference evidence="1 2" key="1">
    <citation type="submission" date="2019-05" db="EMBL/GenBank/DDBJ databases">
        <title>Algicella ahnfeltiae gen. nov., sp. nov., a novel marine bacterium of the family Flavobacteriaceae isolated from a red alga.</title>
        <authorList>
            <person name="Nedashkovskaya O.I."/>
            <person name="Kukhlevskiy A.D."/>
            <person name="Kim S.-G."/>
            <person name="Zhukova N.V."/>
            <person name="Mikhailov V.V."/>
        </authorList>
    </citation>
    <scope>NUCLEOTIDE SEQUENCE [LARGE SCALE GENOMIC DNA]</scope>
    <source>
        <strain evidence="1 2">10Alg115</strain>
    </source>
</reference>
<dbReference type="GO" id="GO:0047429">
    <property type="term" value="F:nucleoside triphosphate diphosphatase activity"/>
    <property type="evidence" value="ECO:0007669"/>
    <property type="project" value="InterPro"/>
</dbReference>
<keyword evidence="1" id="KW-0378">Hydrolase</keyword>
<proteinExistence type="predicted"/>
<dbReference type="Pfam" id="PF12643">
    <property type="entry name" value="MazG-like"/>
    <property type="match status" value="1"/>
</dbReference>
<organism evidence="1 2">
    <name type="scientific">Aureibaculum algae</name>
    <dbReference type="NCBI Taxonomy" id="2584122"/>
    <lineage>
        <taxon>Bacteria</taxon>
        <taxon>Pseudomonadati</taxon>
        <taxon>Bacteroidota</taxon>
        <taxon>Flavobacteriia</taxon>
        <taxon>Flavobacteriales</taxon>
        <taxon>Flavobacteriaceae</taxon>
        <taxon>Aureibaculum</taxon>
    </lineage>
</organism>
<dbReference type="InterPro" id="IPR052555">
    <property type="entry name" value="dCTP_Pyrophosphatase"/>
</dbReference>
<accession>A0A5B7TPI3</accession>
<keyword evidence="2" id="KW-1185">Reference proteome</keyword>
<dbReference type="GO" id="GO:0009143">
    <property type="term" value="P:nucleoside triphosphate catabolic process"/>
    <property type="evidence" value="ECO:0007669"/>
    <property type="project" value="InterPro"/>
</dbReference>
<dbReference type="SUPFAM" id="SSF101386">
    <property type="entry name" value="all-alpha NTP pyrophosphatases"/>
    <property type="match status" value="1"/>
</dbReference>
<protein>
    <submittedName>
        <fullName evidence="1">Nucleotide pyrophosphohydrolase</fullName>
    </submittedName>
</protein>
<evidence type="ECO:0000313" key="1">
    <source>
        <dbReference type="EMBL" id="QCX38665.1"/>
    </source>
</evidence>
<dbReference type="EMBL" id="CP040749">
    <property type="protein sequence ID" value="QCX38665.1"/>
    <property type="molecule type" value="Genomic_DNA"/>
</dbReference>